<dbReference type="GeneID" id="30148724"/>
<feature type="transmembrane region" description="Helical" evidence="13">
    <location>
        <begin position="80"/>
        <end position="98"/>
    </location>
</feature>
<feature type="transmembrane region" description="Helical" evidence="13">
    <location>
        <begin position="295"/>
        <end position="315"/>
    </location>
</feature>
<evidence type="ECO:0000256" key="7">
    <source>
        <dbReference type="ARBA" id="ARBA00022989"/>
    </source>
</evidence>
<name>A0A1E3QN65_9ASCO</name>
<keyword evidence="9 13" id="KW-0472">Membrane</keyword>
<dbReference type="STRING" id="984486.A0A1E3QN65"/>
<dbReference type="Pfam" id="PF10998">
    <property type="entry name" value="DUF2838"/>
    <property type="match status" value="1"/>
</dbReference>
<evidence type="ECO:0000256" key="11">
    <source>
        <dbReference type="ARBA" id="ARBA00023264"/>
    </source>
</evidence>
<keyword evidence="15" id="KW-1185">Reference proteome</keyword>
<keyword evidence="12" id="KW-0012">Acyltransferase</keyword>
<dbReference type="GO" id="GO:0106158">
    <property type="term" value="F:glycero-3-phosphocholine acyltransferase activity"/>
    <property type="evidence" value="ECO:0007669"/>
    <property type="project" value="EnsemblFungi"/>
</dbReference>
<dbReference type="GO" id="GO:0090640">
    <property type="term" value="P:phosphatidylcholine biosynthesis from sn-glycero-3-phosphocholine"/>
    <property type="evidence" value="ECO:0007669"/>
    <property type="project" value="EnsemblFungi"/>
</dbReference>
<keyword evidence="11" id="KW-1208">Phospholipid metabolism</keyword>
<evidence type="ECO:0000256" key="2">
    <source>
        <dbReference type="ARBA" id="ARBA00006675"/>
    </source>
</evidence>
<evidence type="ECO:0000256" key="10">
    <source>
        <dbReference type="ARBA" id="ARBA00023209"/>
    </source>
</evidence>
<evidence type="ECO:0000256" key="12">
    <source>
        <dbReference type="ARBA" id="ARBA00023315"/>
    </source>
</evidence>
<feature type="transmembrane region" description="Helical" evidence="13">
    <location>
        <begin position="265"/>
        <end position="289"/>
    </location>
</feature>
<sequence length="353" mass="41671">MLDPLHTNQLPAKVKSNKLMNDADLARLKARVVGRVRKLDSRLSHHLSATITEKAFYAFALYSIFACGIILTKYPEWFHVFYTAMFVLLMPVRFYTYFKMSFQYFLADLCYFINMLLLLYIWVFPQSRHLYMTLFSFSFGTLSWAVITWRNSLVLHSIEKTTSSFIHIMPPVTLFAITHQISPEFKLDRFPGAAAVAGSHWHVTRSLFYTSLYYLVWQSFYHYFITVKKADKIKAGKRVTSFEWLRKKHAHSKLGMAINSLPEPLPVFAFMFIQYFYQISTMVFVPLWFRSDWLCAGFLTFIFIWASFNGATYYIDVFGNRLEKEVARLEKEIMELQEESTWKLETKSQNMKF</sequence>
<evidence type="ECO:0000256" key="13">
    <source>
        <dbReference type="SAM" id="Phobius"/>
    </source>
</evidence>
<reference evidence="15" key="1">
    <citation type="submission" date="2016-05" db="EMBL/GenBank/DDBJ databases">
        <title>Comparative genomics of biotechnologically important yeasts.</title>
        <authorList>
            <consortium name="DOE Joint Genome Institute"/>
            <person name="Riley R."/>
            <person name="Haridas S."/>
            <person name="Wolfe K.H."/>
            <person name="Lopes M.R."/>
            <person name="Hittinger C.T."/>
            <person name="Goker M."/>
            <person name="Salamov A."/>
            <person name="Wisecaver J."/>
            <person name="Long T.M."/>
            <person name="Aerts A.L."/>
            <person name="Barry K."/>
            <person name="Choi C."/>
            <person name="Clum A."/>
            <person name="Coughlan A.Y."/>
            <person name="Deshpande S."/>
            <person name="Douglass A.P."/>
            <person name="Hanson S.J."/>
            <person name="Klenk H.-P."/>
            <person name="Labutti K."/>
            <person name="Lapidus A."/>
            <person name="Lindquist E."/>
            <person name="Lipzen A."/>
            <person name="Meier-Kolthoff J.P."/>
            <person name="Ohm R.A."/>
            <person name="Otillar R.P."/>
            <person name="Pangilinan J."/>
            <person name="Peng Y."/>
            <person name="Rokas A."/>
            <person name="Rosa C.A."/>
            <person name="Scheuner C."/>
            <person name="Sibirny A.A."/>
            <person name="Slot J.C."/>
            <person name="Stielow J.B."/>
            <person name="Sun H."/>
            <person name="Kurtzman C.P."/>
            <person name="Blackwell M."/>
            <person name="Grigoriev I.V."/>
            <person name="Jeffries T.W."/>
        </authorList>
    </citation>
    <scope>NUCLEOTIDE SEQUENCE [LARGE SCALE GENOMIC DNA]</scope>
    <source>
        <strain evidence="15">NRRL Y-12698</strain>
    </source>
</reference>
<evidence type="ECO:0000256" key="1">
    <source>
        <dbReference type="ARBA" id="ARBA00004141"/>
    </source>
</evidence>
<dbReference type="AlphaFoldDB" id="A0A1E3QN65"/>
<evidence type="ECO:0000256" key="5">
    <source>
        <dbReference type="ARBA" id="ARBA00022679"/>
    </source>
</evidence>
<feature type="transmembrane region" description="Helical" evidence="13">
    <location>
        <begin position="105"/>
        <end position="124"/>
    </location>
</feature>
<feature type="transmembrane region" description="Helical" evidence="13">
    <location>
        <begin position="130"/>
        <end position="149"/>
    </location>
</feature>
<evidence type="ECO:0000256" key="9">
    <source>
        <dbReference type="ARBA" id="ARBA00023136"/>
    </source>
</evidence>
<evidence type="ECO:0000256" key="3">
    <source>
        <dbReference type="ARBA" id="ARBA00019082"/>
    </source>
</evidence>
<keyword evidence="7 13" id="KW-1133">Transmembrane helix</keyword>
<keyword evidence="4" id="KW-0444">Lipid biosynthesis</keyword>
<keyword evidence="6 13" id="KW-0812">Transmembrane</keyword>
<dbReference type="EMBL" id="KV454435">
    <property type="protein sequence ID" value="ODQ78427.1"/>
    <property type="molecule type" value="Genomic_DNA"/>
</dbReference>
<protein>
    <recommendedName>
        <fullName evidence="3">Glycerophosphocholine acyltransferase 1</fullName>
    </recommendedName>
</protein>
<evidence type="ECO:0000256" key="8">
    <source>
        <dbReference type="ARBA" id="ARBA00023098"/>
    </source>
</evidence>
<dbReference type="GO" id="GO:0036151">
    <property type="term" value="P:phosphatidylcholine acyl-chain remodeling"/>
    <property type="evidence" value="ECO:0007669"/>
    <property type="project" value="EnsemblFungi"/>
</dbReference>
<evidence type="ECO:0000313" key="15">
    <source>
        <dbReference type="Proteomes" id="UP000094336"/>
    </source>
</evidence>
<proteinExistence type="inferred from homology"/>
<dbReference type="PANTHER" id="PTHR31201:SF1">
    <property type="entry name" value="GLYCEROPHOSPHOCHOLINE ACYLTRANSFERASE 1"/>
    <property type="match status" value="1"/>
</dbReference>
<dbReference type="GO" id="GO:0016020">
    <property type="term" value="C:membrane"/>
    <property type="evidence" value="ECO:0007669"/>
    <property type="project" value="UniProtKB-SubCell"/>
</dbReference>
<dbReference type="OrthoDB" id="406287at2759"/>
<feature type="transmembrane region" description="Helical" evidence="13">
    <location>
        <begin position="161"/>
        <end position="181"/>
    </location>
</feature>
<keyword evidence="10" id="KW-0594">Phospholipid biosynthesis</keyword>
<dbReference type="InterPro" id="IPR021261">
    <property type="entry name" value="GPCAT"/>
</dbReference>
<dbReference type="Proteomes" id="UP000094336">
    <property type="component" value="Unassembled WGS sequence"/>
</dbReference>
<evidence type="ECO:0000313" key="14">
    <source>
        <dbReference type="EMBL" id="ODQ78427.1"/>
    </source>
</evidence>
<evidence type="ECO:0000256" key="6">
    <source>
        <dbReference type="ARBA" id="ARBA00022692"/>
    </source>
</evidence>
<comment type="subcellular location">
    <subcellularLocation>
        <location evidence="1">Membrane</location>
        <topology evidence="1">Multi-pass membrane protein</topology>
    </subcellularLocation>
</comment>
<gene>
    <name evidence="14" type="ORF">BABINDRAFT_172223</name>
</gene>
<feature type="transmembrane region" description="Helical" evidence="13">
    <location>
        <begin position="206"/>
        <end position="224"/>
    </location>
</feature>
<keyword evidence="5" id="KW-0808">Transferase</keyword>
<comment type="similarity">
    <text evidence="2">Belongs to the GPC1 family.</text>
</comment>
<dbReference type="PANTHER" id="PTHR31201">
    <property type="entry name" value="OS01G0585100 PROTEIN"/>
    <property type="match status" value="1"/>
</dbReference>
<dbReference type="RefSeq" id="XP_018983755.1">
    <property type="nucleotide sequence ID" value="XM_019130871.1"/>
</dbReference>
<evidence type="ECO:0000256" key="4">
    <source>
        <dbReference type="ARBA" id="ARBA00022516"/>
    </source>
</evidence>
<organism evidence="14 15">
    <name type="scientific">Babjeviella inositovora NRRL Y-12698</name>
    <dbReference type="NCBI Taxonomy" id="984486"/>
    <lineage>
        <taxon>Eukaryota</taxon>
        <taxon>Fungi</taxon>
        <taxon>Dikarya</taxon>
        <taxon>Ascomycota</taxon>
        <taxon>Saccharomycotina</taxon>
        <taxon>Pichiomycetes</taxon>
        <taxon>Serinales incertae sedis</taxon>
        <taxon>Babjeviella</taxon>
    </lineage>
</organism>
<feature type="transmembrane region" description="Helical" evidence="13">
    <location>
        <begin position="55"/>
        <end position="74"/>
    </location>
</feature>
<keyword evidence="8" id="KW-0443">Lipid metabolism</keyword>
<accession>A0A1E3QN65</accession>